<dbReference type="AlphaFoldDB" id="C5C2U4"/>
<dbReference type="InterPro" id="IPR021214">
    <property type="entry name" value="DUF2568"/>
</dbReference>
<dbReference type="EMBL" id="CP001618">
    <property type="protein sequence ID" value="ACQ81788.1"/>
    <property type="molecule type" value="Genomic_DNA"/>
</dbReference>
<proteinExistence type="predicted"/>
<keyword evidence="1" id="KW-1133">Transmembrane helix</keyword>
<keyword evidence="1" id="KW-0472">Membrane</keyword>
<keyword evidence="3" id="KW-1185">Reference proteome</keyword>
<accession>C5C2U4</accession>
<gene>
    <name evidence="2" type="ordered locus">Bcav_3546</name>
</gene>
<evidence type="ECO:0000313" key="2">
    <source>
        <dbReference type="EMBL" id="ACQ81788.1"/>
    </source>
</evidence>
<sequence length="108" mass="11389">MDVTPIDVLAFVCEMAMLALLSVAGWRLGPTTLLSVVLAVALPGVAILIWSQWMARTSRRRLRRPPRLAAEIALFVAAGATAAAAGLPWWGATFAVVASATFALARDA</sequence>
<keyword evidence="1" id="KW-0812">Transmembrane</keyword>
<organism evidence="2 3">
    <name type="scientific">Beutenbergia cavernae (strain ATCC BAA-8 / DSM 12333 / CCUG 43141 / JCM 11478 / NBRC 16432 / NCIMB 13614 / HKI 0122)</name>
    <dbReference type="NCBI Taxonomy" id="471853"/>
    <lineage>
        <taxon>Bacteria</taxon>
        <taxon>Bacillati</taxon>
        <taxon>Actinomycetota</taxon>
        <taxon>Actinomycetes</taxon>
        <taxon>Micrococcales</taxon>
        <taxon>Beutenbergiaceae</taxon>
        <taxon>Beutenbergia</taxon>
    </lineage>
</organism>
<dbReference type="Proteomes" id="UP000007962">
    <property type="component" value="Chromosome"/>
</dbReference>
<evidence type="ECO:0008006" key="4">
    <source>
        <dbReference type="Google" id="ProtNLM"/>
    </source>
</evidence>
<dbReference type="Pfam" id="PF10823">
    <property type="entry name" value="DUF2568"/>
    <property type="match status" value="1"/>
</dbReference>
<feature type="transmembrane region" description="Helical" evidence="1">
    <location>
        <begin position="72"/>
        <end position="105"/>
    </location>
</feature>
<dbReference type="KEGG" id="bcv:Bcav_3546"/>
<evidence type="ECO:0000256" key="1">
    <source>
        <dbReference type="SAM" id="Phobius"/>
    </source>
</evidence>
<evidence type="ECO:0000313" key="3">
    <source>
        <dbReference type="Proteomes" id="UP000007962"/>
    </source>
</evidence>
<feature type="transmembrane region" description="Helical" evidence="1">
    <location>
        <begin position="32"/>
        <end position="51"/>
    </location>
</feature>
<protein>
    <recommendedName>
        <fullName evidence="4">Integral membrane protein</fullName>
    </recommendedName>
</protein>
<reference evidence="2 3" key="1">
    <citation type="journal article" date="2009" name="Stand. Genomic Sci.">
        <title>Complete genome sequence of Beutenbergia cavernae type strain (HKI 0122).</title>
        <authorList>
            <person name="Land M."/>
            <person name="Pukall R."/>
            <person name="Abt B."/>
            <person name="Goker M."/>
            <person name="Rohde M."/>
            <person name="Glavina Del Rio T."/>
            <person name="Tice H."/>
            <person name="Copeland A."/>
            <person name="Cheng J.F."/>
            <person name="Lucas S."/>
            <person name="Chen F."/>
            <person name="Nolan M."/>
            <person name="Bruce D."/>
            <person name="Goodwin L."/>
            <person name="Pitluck S."/>
            <person name="Ivanova N."/>
            <person name="Mavromatis K."/>
            <person name="Ovchinnikova G."/>
            <person name="Pati A."/>
            <person name="Chen A."/>
            <person name="Palaniappan K."/>
            <person name="Hauser L."/>
            <person name="Chang Y.J."/>
            <person name="Jefferies C.C."/>
            <person name="Saunders E."/>
            <person name="Brettin T."/>
            <person name="Detter J.C."/>
            <person name="Han C."/>
            <person name="Chain P."/>
            <person name="Bristow J."/>
            <person name="Eisen J.A."/>
            <person name="Markowitz V."/>
            <person name="Hugenholtz P."/>
            <person name="Kyrpides N.C."/>
            <person name="Klenk H.P."/>
            <person name="Lapidus A."/>
        </authorList>
    </citation>
    <scope>NUCLEOTIDE SEQUENCE [LARGE SCALE GENOMIC DNA]</scope>
    <source>
        <strain evidence="3">ATCC BAA-8 / DSM 12333 / NBRC 16432</strain>
    </source>
</reference>
<name>C5C2U4_BEUC1</name>
<dbReference type="eggNOG" id="ENOG5030RY0">
    <property type="taxonomic scope" value="Bacteria"/>
</dbReference>
<dbReference type="HOGENOM" id="CLU_2191856_0_0_11"/>